<name>A0A9X3EDZ7_9GAMM</name>
<evidence type="ECO:0000256" key="1">
    <source>
        <dbReference type="SAM" id="SignalP"/>
    </source>
</evidence>
<organism evidence="2 3">
    <name type="scientific">Parathalassolituus penaei</name>
    <dbReference type="NCBI Taxonomy" id="2997323"/>
    <lineage>
        <taxon>Bacteria</taxon>
        <taxon>Pseudomonadati</taxon>
        <taxon>Pseudomonadota</taxon>
        <taxon>Gammaproteobacteria</taxon>
        <taxon>Oceanospirillales</taxon>
        <taxon>Oceanospirillaceae</taxon>
        <taxon>Parathalassolituus</taxon>
    </lineage>
</organism>
<evidence type="ECO:0000313" key="3">
    <source>
        <dbReference type="Proteomes" id="UP001150830"/>
    </source>
</evidence>
<feature type="chain" id="PRO_5040996241" description="MipA/OmpV family protein" evidence="1">
    <location>
        <begin position="29"/>
        <end position="285"/>
    </location>
</feature>
<keyword evidence="1" id="KW-0732">Signal</keyword>
<gene>
    <name evidence="2" type="ORF">OUO13_11690</name>
</gene>
<sequence>MRNYVMRKALCRGLLGLTLATVSGAAMAVDGVYWSRDVPVSAKSGDGTALTMSELELTLPIQQLDAREDGFSSAFTINETRFDWQGATATQSPYYWVGVPLRYYQWRSAQDQLRIHLEPGLMTDGEVTDTKALGANLLLAWRSMPQRDFFWQLGLMVDRRFGDFRPRPNAAIAWHSGNTELLLGFPETRLEYMIQTGWRSWLRAAPDGGVWREQLSGQTGTYEVNYRSWRMGLGSGLEWRSGWWLELEAGLQRARQLEATDATLASVSIEPKPNHYWRAGLAWRF</sequence>
<dbReference type="Proteomes" id="UP001150830">
    <property type="component" value="Unassembled WGS sequence"/>
</dbReference>
<keyword evidence="3" id="KW-1185">Reference proteome</keyword>
<accession>A0A9X3EDZ7</accession>
<evidence type="ECO:0008006" key="4">
    <source>
        <dbReference type="Google" id="ProtNLM"/>
    </source>
</evidence>
<comment type="caution">
    <text evidence="2">The sequence shown here is derived from an EMBL/GenBank/DDBJ whole genome shotgun (WGS) entry which is preliminary data.</text>
</comment>
<dbReference type="AlphaFoldDB" id="A0A9X3EDZ7"/>
<proteinExistence type="predicted"/>
<reference evidence="2" key="1">
    <citation type="submission" date="2022-11" db="EMBL/GenBank/DDBJ databases">
        <title>Parathalassolutuus dongxingensis gen. nov., sp. nov., a novel member of family Oceanospirillaceae isolated from a coastal shrimp pond in Guangxi, China.</title>
        <authorList>
            <person name="Chen H."/>
        </authorList>
    </citation>
    <scope>NUCLEOTIDE SEQUENCE</scope>
    <source>
        <strain evidence="2">G-43</strain>
    </source>
</reference>
<protein>
    <recommendedName>
        <fullName evidence="4">MipA/OmpV family protein</fullName>
    </recommendedName>
</protein>
<evidence type="ECO:0000313" key="2">
    <source>
        <dbReference type="EMBL" id="MCY0965852.1"/>
    </source>
</evidence>
<dbReference type="RefSeq" id="WP_283174063.1">
    <property type="nucleotide sequence ID" value="NZ_JAPNOA010000029.1"/>
</dbReference>
<feature type="signal peptide" evidence="1">
    <location>
        <begin position="1"/>
        <end position="28"/>
    </location>
</feature>
<dbReference type="EMBL" id="JAPNOA010000029">
    <property type="protein sequence ID" value="MCY0965852.1"/>
    <property type="molecule type" value="Genomic_DNA"/>
</dbReference>